<evidence type="ECO:0000313" key="15">
    <source>
        <dbReference type="Proteomes" id="UP000255283"/>
    </source>
</evidence>
<feature type="transmembrane region" description="Helical" evidence="12">
    <location>
        <begin position="83"/>
        <end position="101"/>
    </location>
</feature>
<keyword evidence="7 12" id="KW-0812">Transmembrane</keyword>
<comment type="function">
    <text evidence="12">Channel that opens in response to stretch forces in the membrane lipid bilayer. May participate in the regulation of osmotic pressure changes within the cell.</text>
</comment>
<dbReference type="RefSeq" id="WP_115152973.1">
    <property type="nucleotide sequence ID" value="NZ_DBFWLE010000006.1"/>
</dbReference>
<dbReference type="InterPro" id="IPR037673">
    <property type="entry name" value="MSC/AndL"/>
</dbReference>
<dbReference type="NCBIfam" id="TIGR00220">
    <property type="entry name" value="mscL"/>
    <property type="match status" value="1"/>
</dbReference>
<evidence type="ECO:0000256" key="13">
    <source>
        <dbReference type="SAM" id="MobiDB-lite"/>
    </source>
</evidence>
<accession>A0AAQ1UGG9</accession>
<dbReference type="PRINTS" id="PR01264">
    <property type="entry name" value="MECHCHANNEL"/>
</dbReference>
<dbReference type="FunFam" id="1.10.1200.120:FF:000001">
    <property type="entry name" value="Large-conductance mechanosensitive channel"/>
    <property type="match status" value="1"/>
</dbReference>
<dbReference type="NCBIfam" id="NF001843">
    <property type="entry name" value="PRK00567.1-4"/>
    <property type="match status" value="1"/>
</dbReference>
<gene>
    <name evidence="12 14" type="primary">mscL</name>
    <name evidence="14" type="ORF">NCTC13063_00136</name>
</gene>
<evidence type="ECO:0000256" key="3">
    <source>
        <dbReference type="ARBA" id="ARBA00011255"/>
    </source>
</evidence>
<evidence type="ECO:0000256" key="1">
    <source>
        <dbReference type="ARBA" id="ARBA00004651"/>
    </source>
</evidence>
<evidence type="ECO:0000256" key="7">
    <source>
        <dbReference type="ARBA" id="ARBA00022692"/>
    </source>
</evidence>
<name>A0AAQ1UGG9_9BACT</name>
<evidence type="ECO:0000256" key="10">
    <source>
        <dbReference type="ARBA" id="ARBA00023136"/>
    </source>
</evidence>
<evidence type="ECO:0000256" key="8">
    <source>
        <dbReference type="ARBA" id="ARBA00022989"/>
    </source>
</evidence>
<sequence length="143" mass="15551">MSKILNEFKEFAVKGNAVDMAVGVIIGGAFGKIVSSIVDDIIMPPVGWLIGGVNFSDLKFTLPAVEISGVENMTAATINYGNFLQTLIDFTIIAFCVFLLVKGINKLARKKKEETPAPEAPAPEPTAEEKLLTEIRDLLKRQQ</sequence>
<keyword evidence="9 12" id="KW-0406">Ion transport</keyword>
<feature type="region of interest" description="Disordered" evidence="13">
    <location>
        <begin position="109"/>
        <end position="128"/>
    </location>
</feature>
<comment type="subunit">
    <text evidence="3 12">Homopentamer.</text>
</comment>
<dbReference type="AlphaFoldDB" id="A0AAQ1UGG9"/>
<dbReference type="NCBIfam" id="NF010557">
    <property type="entry name" value="PRK13952.1"/>
    <property type="match status" value="1"/>
</dbReference>
<dbReference type="EMBL" id="UGTJ01000001">
    <property type="protein sequence ID" value="SUB78885.1"/>
    <property type="molecule type" value="Genomic_DNA"/>
</dbReference>
<dbReference type="InterPro" id="IPR001185">
    <property type="entry name" value="MS_channel"/>
</dbReference>
<keyword evidence="11 12" id="KW-0407">Ion channel</keyword>
<evidence type="ECO:0000256" key="5">
    <source>
        <dbReference type="ARBA" id="ARBA00022475"/>
    </source>
</evidence>
<protein>
    <recommendedName>
        <fullName evidence="12">Large-conductance mechanosensitive channel</fullName>
    </recommendedName>
</protein>
<comment type="subcellular location">
    <subcellularLocation>
        <location evidence="1 12">Cell membrane</location>
        <topology evidence="1 12">Multi-pass membrane protein</topology>
    </subcellularLocation>
</comment>
<keyword evidence="8 12" id="KW-1133">Transmembrane helix</keyword>
<feature type="transmembrane region" description="Helical" evidence="12">
    <location>
        <begin position="20"/>
        <end position="38"/>
    </location>
</feature>
<evidence type="ECO:0000256" key="6">
    <source>
        <dbReference type="ARBA" id="ARBA00022519"/>
    </source>
</evidence>
<dbReference type="Pfam" id="PF01741">
    <property type="entry name" value="MscL"/>
    <property type="match status" value="1"/>
</dbReference>
<dbReference type="HAMAP" id="MF_00115">
    <property type="entry name" value="MscL"/>
    <property type="match status" value="1"/>
</dbReference>
<proteinExistence type="inferred from homology"/>
<comment type="caution">
    <text evidence="14">The sequence shown here is derived from an EMBL/GenBank/DDBJ whole genome shotgun (WGS) entry which is preliminary data.</text>
</comment>
<keyword evidence="4 12" id="KW-0813">Transport</keyword>
<evidence type="ECO:0000256" key="2">
    <source>
        <dbReference type="ARBA" id="ARBA00007254"/>
    </source>
</evidence>
<keyword evidence="6" id="KW-0997">Cell inner membrane</keyword>
<reference evidence="14 15" key="1">
    <citation type="submission" date="2018-06" db="EMBL/GenBank/DDBJ databases">
        <authorList>
            <consortium name="Pathogen Informatics"/>
            <person name="Doyle S."/>
        </authorList>
    </citation>
    <scope>NUCLEOTIDE SEQUENCE [LARGE SCALE GENOMIC DNA]</scope>
    <source>
        <strain evidence="14 15">NCTC13063</strain>
    </source>
</reference>
<evidence type="ECO:0000256" key="4">
    <source>
        <dbReference type="ARBA" id="ARBA00022448"/>
    </source>
</evidence>
<evidence type="ECO:0000256" key="12">
    <source>
        <dbReference type="HAMAP-Rule" id="MF_00115"/>
    </source>
</evidence>
<keyword evidence="10 12" id="KW-0472">Membrane</keyword>
<dbReference type="GO" id="GO:0005886">
    <property type="term" value="C:plasma membrane"/>
    <property type="evidence" value="ECO:0007669"/>
    <property type="project" value="UniProtKB-SubCell"/>
</dbReference>
<evidence type="ECO:0000256" key="11">
    <source>
        <dbReference type="ARBA" id="ARBA00023303"/>
    </source>
</evidence>
<dbReference type="InterPro" id="IPR036019">
    <property type="entry name" value="MscL_channel"/>
</dbReference>
<dbReference type="PANTHER" id="PTHR30266:SF2">
    <property type="entry name" value="LARGE-CONDUCTANCE MECHANOSENSITIVE CHANNEL"/>
    <property type="match status" value="1"/>
</dbReference>
<dbReference type="GO" id="GO:0008381">
    <property type="term" value="F:mechanosensitive monoatomic ion channel activity"/>
    <property type="evidence" value="ECO:0007669"/>
    <property type="project" value="UniProtKB-UniRule"/>
</dbReference>
<evidence type="ECO:0000313" key="14">
    <source>
        <dbReference type="EMBL" id="SUB78885.1"/>
    </source>
</evidence>
<evidence type="ECO:0000256" key="9">
    <source>
        <dbReference type="ARBA" id="ARBA00023065"/>
    </source>
</evidence>
<dbReference type="Gene3D" id="1.10.1200.120">
    <property type="entry name" value="Large-conductance mechanosensitive channel, MscL, domain 1"/>
    <property type="match status" value="1"/>
</dbReference>
<dbReference type="Proteomes" id="UP000255283">
    <property type="component" value="Unassembled WGS sequence"/>
</dbReference>
<comment type="similarity">
    <text evidence="2 12">Belongs to the MscL family.</text>
</comment>
<dbReference type="PANTHER" id="PTHR30266">
    <property type="entry name" value="MECHANOSENSITIVE CHANNEL MSCL"/>
    <property type="match status" value="1"/>
</dbReference>
<keyword evidence="5 12" id="KW-1003">Cell membrane</keyword>
<organism evidence="14 15">
    <name type="scientific">Segatella buccae</name>
    <dbReference type="NCBI Taxonomy" id="28126"/>
    <lineage>
        <taxon>Bacteria</taxon>
        <taxon>Pseudomonadati</taxon>
        <taxon>Bacteroidota</taxon>
        <taxon>Bacteroidia</taxon>
        <taxon>Bacteroidales</taxon>
        <taxon>Prevotellaceae</taxon>
        <taxon>Segatella</taxon>
    </lineage>
</organism>
<dbReference type="SUPFAM" id="SSF81330">
    <property type="entry name" value="Gated mechanosensitive channel"/>
    <property type="match status" value="1"/>
</dbReference>